<dbReference type="Proteomes" id="UP000189739">
    <property type="component" value="Unassembled WGS sequence"/>
</dbReference>
<accession>A0A1S9PL53</accession>
<dbReference type="RefSeq" id="WP_078345851.1">
    <property type="nucleotide sequence ID" value="NZ_MBTF01000001.1"/>
</dbReference>
<gene>
    <name evidence="2" type="ORF">BC343_00975</name>
</gene>
<feature type="transmembrane region" description="Helical" evidence="1">
    <location>
        <begin position="6"/>
        <end position="25"/>
    </location>
</feature>
<dbReference type="EMBL" id="MBTF01000001">
    <property type="protein sequence ID" value="OOQ61677.1"/>
    <property type="molecule type" value="Genomic_DNA"/>
</dbReference>
<comment type="caution">
    <text evidence="2">The sequence shown here is derived from an EMBL/GenBank/DDBJ whole genome shotgun (WGS) entry which is preliminary data.</text>
</comment>
<name>A0A1S9PL53_9SPHI</name>
<dbReference type="STRING" id="1792845.BC343_00975"/>
<evidence type="ECO:0000256" key="1">
    <source>
        <dbReference type="SAM" id="Phobius"/>
    </source>
</evidence>
<keyword evidence="3" id="KW-1185">Reference proteome</keyword>
<keyword evidence="1" id="KW-0812">Transmembrane</keyword>
<dbReference type="AlphaFoldDB" id="A0A1S9PL53"/>
<proteinExistence type="predicted"/>
<keyword evidence="1" id="KW-0472">Membrane</keyword>
<evidence type="ECO:0000313" key="2">
    <source>
        <dbReference type="EMBL" id="OOQ61677.1"/>
    </source>
</evidence>
<organism evidence="2 3">
    <name type="scientific">Mucilaginibacter pedocola</name>
    <dbReference type="NCBI Taxonomy" id="1792845"/>
    <lineage>
        <taxon>Bacteria</taxon>
        <taxon>Pseudomonadati</taxon>
        <taxon>Bacteroidota</taxon>
        <taxon>Sphingobacteriia</taxon>
        <taxon>Sphingobacteriales</taxon>
        <taxon>Sphingobacteriaceae</taxon>
        <taxon>Mucilaginibacter</taxon>
    </lineage>
</organism>
<evidence type="ECO:0000313" key="3">
    <source>
        <dbReference type="Proteomes" id="UP000189739"/>
    </source>
</evidence>
<sequence length="62" mass="7010">MINEFVLESIAVALMVLLPLAAVLNRNPKGKKIKRGTIERSNYVVNEYGKLELLTHEGEEQE</sequence>
<protein>
    <submittedName>
        <fullName evidence="2">Uncharacterized protein</fullName>
    </submittedName>
</protein>
<reference evidence="2 3" key="1">
    <citation type="submission" date="2016-07" db="EMBL/GenBank/DDBJ databases">
        <title>Genomic analysis of zinc-resistant bacterium Mucilaginibacter pedocola TBZ30.</title>
        <authorList>
            <person name="Huang J."/>
            <person name="Tang J."/>
        </authorList>
    </citation>
    <scope>NUCLEOTIDE SEQUENCE [LARGE SCALE GENOMIC DNA]</scope>
    <source>
        <strain evidence="2 3">TBZ30</strain>
    </source>
</reference>
<keyword evidence="1" id="KW-1133">Transmembrane helix</keyword>